<evidence type="ECO:0000313" key="2">
    <source>
        <dbReference type="Proteomes" id="UP000218334"/>
    </source>
</evidence>
<dbReference type="Proteomes" id="UP000218334">
    <property type="component" value="Unassembled WGS sequence"/>
</dbReference>
<sequence>MTFFLAYPDTADTVYEPSSGTYTLWISAEAPNLLDSPRTMVDEFVGSPDDADVPQWVTREKTWVMFRQKQGRFALLFVSMAVWEYNHWKPELSDSMFKWAEIISSGTGTEFIWTLESWRWNDARVSEEELRSFRKSLGNGSIMGAGVPNLVLSVYDTMQLL</sequence>
<proteinExistence type="predicted"/>
<gene>
    <name evidence="1" type="ORF">ARMSODRAFT_975930</name>
</gene>
<dbReference type="AlphaFoldDB" id="A0A2H3BFT8"/>
<reference evidence="2" key="1">
    <citation type="journal article" date="2017" name="Nat. Ecol. Evol.">
        <title>Genome expansion and lineage-specific genetic innovations in the forest pathogenic fungi Armillaria.</title>
        <authorList>
            <person name="Sipos G."/>
            <person name="Prasanna A.N."/>
            <person name="Walter M.C."/>
            <person name="O'Connor E."/>
            <person name="Balint B."/>
            <person name="Krizsan K."/>
            <person name="Kiss B."/>
            <person name="Hess J."/>
            <person name="Varga T."/>
            <person name="Slot J."/>
            <person name="Riley R."/>
            <person name="Boka B."/>
            <person name="Rigling D."/>
            <person name="Barry K."/>
            <person name="Lee J."/>
            <person name="Mihaltcheva S."/>
            <person name="LaButti K."/>
            <person name="Lipzen A."/>
            <person name="Waldron R."/>
            <person name="Moloney N.M."/>
            <person name="Sperisen C."/>
            <person name="Kredics L."/>
            <person name="Vagvoelgyi C."/>
            <person name="Patrignani A."/>
            <person name="Fitzpatrick D."/>
            <person name="Nagy I."/>
            <person name="Doyle S."/>
            <person name="Anderson J.B."/>
            <person name="Grigoriev I.V."/>
            <person name="Gueldener U."/>
            <person name="Muensterkoetter M."/>
            <person name="Nagy L.G."/>
        </authorList>
    </citation>
    <scope>NUCLEOTIDE SEQUENCE [LARGE SCALE GENOMIC DNA]</scope>
    <source>
        <strain evidence="2">28-4</strain>
    </source>
</reference>
<protein>
    <submittedName>
        <fullName evidence="1">Uncharacterized protein</fullName>
    </submittedName>
</protein>
<name>A0A2H3BFT8_9AGAR</name>
<organism evidence="1 2">
    <name type="scientific">Armillaria solidipes</name>
    <dbReference type="NCBI Taxonomy" id="1076256"/>
    <lineage>
        <taxon>Eukaryota</taxon>
        <taxon>Fungi</taxon>
        <taxon>Dikarya</taxon>
        <taxon>Basidiomycota</taxon>
        <taxon>Agaricomycotina</taxon>
        <taxon>Agaricomycetes</taxon>
        <taxon>Agaricomycetidae</taxon>
        <taxon>Agaricales</taxon>
        <taxon>Marasmiineae</taxon>
        <taxon>Physalacriaceae</taxon>
        <taxon>Armillaria</taxon>
    </lineage>
</organism>
<keyword evidence="2" id="KW-1185">Reference proteome</keyword>
<accession>A0A2H3BFT8</accession>
<evidence type="ECO:0000313" key="1">
    <source>
        <dbReference type="EMBL" id="PBK68530.1"/>
    </source>
</evidence>
<dbReference type="EMBL" id="KZ293432">
    <property type="protein sequence ID" value="PBK68530.1"/>
    <property type="molecule type" value="Genomic_DNA"/>
</dbReference>